<keyword evidence="1" id="KW-0732">Signal</keyword>
<dbReference type="EMBL" id="CAKLPZ010000005">
    <property type="protein sequence ID" value="CAH1002326.1"/>
    <property type="molecule type" value="Genomic_DNA"/>
</dbReference>
<sequence length="108" mass="11949">MTVVRLLLLLPLLLATSCASLDPGPPPVDIVALSEVIADLQLAQSITTEIPVAVRDSMQAVYHESVLAEHGLTRRSFDSLLWIVRQEPQWIDTVYSRAGELIARKMVE</sequence>
<dbReference type="RefSeq" id="WP_238752190.1">
    <property type="nucleotide sequence ID" value="NZ_CAKLPZ010000005.1"/>
</dbReference>
<gene>
    <name evidence="2" type="ORF">LEM8419_03233</name>
</gene>
<feature type="signal peptide" evidence="1">
    <location>
        <begin position="1"/>
        <end position="21"/>
    </location>
</feature>
<comment type="caution">
    <text evidence="2">The sequence shown here is derived from an EMBL/GenBank/DDBJ whole genome shotgun (WGS) entry which is preliminary data.</text>
</comment>
<dbReference type="PROSITE" id="PS51257">
    <property type="entry name" value="PROKAR_LIPOPROTEIN"/>
    <property type="match status" value="1"/>
</dbReference>
<accession>A0ABM9B4X3</accession>
<reference evidence="2" key="1">
    <citation type="submission" date="2021-12" db="EMBL/GenBank/DDBJ databases">
        <authorList>
            <person name="Rodrigo-Torres L."/>
            <person name="Arahal R. D."/>
            <person name="Lucena T."/>
        </authorList>
    </citation>
    <scope>NUCLEOTIDE SEQUENCE</scope>
    <source>
        <strain evidence="2">CECT 8419</strain>
    </source>
</reference>
<keyword evidence="3" id="KW-1185">Reference proteome</keyword>
<dbReference type="Proteomes" id="UP000837803">
    <property type="component" value="Unassembled WGS sequence"/>
</dbReference>
<proteinExistence type="predicted"/>
<feature type="chain" id="PRO_5046178376" description="DUF4296 domain-containing protein" evidence="1">
    <location>
        <begin position="22"/>
        <end position="108"/>
    </location>
</feature>
<evidence type="ECO:0000256" key="1">
    <source>
        <dbReference type="SAM" id="SignalP"/>
    </source>
</evidence>
<protein>
    <recommendedName>
        <fullName evidence="4">DUF4296 domain-containing protein</fullName>
    </recommendedName>
</protein>
<evidence type="ECO:0000313" key="2">
    <source>
        <dbReference type="EMBL" id="CAH1002326.1"/>
    </source>
</evidence>
<name>A0ABM9B4X3_9BACT</name>
<evidence type="ECO:0000313" key="3">
    <source>
        <dbReference type="Proteomes" id="UP000837803"/>
    </source>
</evidence>
<evidence type="ECO:0008006" key="4">
    <source>
        <dbReference type="Google" id="ProtNLM"/>
    </source>
</evidence>
<organism evidence="2 3">
    <name type="scientific">Neolewinella maritima</name>
    <dbReference type="NCBI Taxonomy" id="1383882"/>
    <lineage>
        <taxon>Bacteria</taxon>
        <taxon>Pseudomonadati</taxon>
        <taxon>Bacteroidota</taxon>
        <taxon>Saprospiria</taxon>
        <taxon>Saprospirales</taxon>
        <taxon>Lewinellaceae</taxon>
        <taxon>Neolewinella</taxon>
    </lineage>
</organism>